<keyword evidence="3" id="KW-1185">Reference proteome</keyword>
<evidence type="ECO:0000256" key="1">
    <source>
        <dbReference type="SAM" id="MobiDB-lite"/>
    </source>
</evidence>
<organism evidence="2 3">
    <name type="scientific">Schizophyllum amplum</name>
    <dbReference type="NCBI Taxonomy" id="97359"/>
    <lineage>
        <taxon>Eukaryota</taxon>
        <taxon>Fungi</taxon>
        <taxon>Dikarya</taxon>
        <taxon>Basidiomycota</taxon>
        <taxon>Agaricomycotina</taxon>
        <taxon>Agaricomycetes</taxon>
        <taxon>Agaricomycetidae</taxon>
        <taxon>Agaricales</taxon>
        <taxon>Schizophyllaceae</taxon>
        <taxon>Schizophyllum</taxon>
    </lineage>
</organism>
<proteinExistence type="predicted"/>
<sequence length="182" mass="20693">MKRRSLGVVDNGAHSQQANARTRRRRDIWRGAVIDEKAKRLGQSPMCPRVVDVFPCQCHDHRRVLDNSAETVPTRRRYLVLSNVALNTRTPAIQHILPAVPSRTVNPTQMLVIKPISAPADPRAADRFDGHGCGDIHNEENDAWRDIDYARRRVATARWQGCGRLLPVQRTQDPPRERCGRI</sequence>
<evidence type="ECO:0000313" key="3">
    <source>
        <dbReference type="Proteomes" id="UP000320762"/>
    </source>
</evidence>
<reference evidence="2 3" key="1">
    <citation type="journal article" date="2019" name="New Phytol.">
        <title>Comparative genomics reveals unique wood-decay strategies and fruiting body development in the Schizophyllaceae.</title>
        <authorList>
            <person name="Almasi E."/>
            <person name="Sahu N."/>
            <person name="Krizsan K."/>
            <person name="Balint B."/>
            <person name="Kovacs G.M."/>
            <person name="Kiss B."/>
            <person name="Cseklye J."/>
            <person name="Drula E."/>
            <person name="Henrissat B."/>
            <person name="Nagy I."/>
            <person name="Chovatia M."/>
            <person name="Adam C."/>
            <person name="LaButti K."/>
            <person name="Lipzen A."/>
            <person name="Riley R."/>
            <person name="Grigoriev I.V."/>
            <person name="Nagy L.G."/>
        </authorList>
    </citation>
    <scope>NUCLEOTIDE SEQUENCE [LARGE SCALE GENOMIC DNA]</scope>
    <source>
        <strain evidence="2 3">NL-1724</strain>
    </source>
</reference>
<evidence type="ECO:0000313" key="2">
    <source>
        <dbReference type="EMBL" id="TRM60343.1"/>
    </source>
</evidence>
<gene>
    <name evidence="2" type="ORF">BD626DRAFT_131086</name>
</gene>
<dbReference type="AlphaFoldDB" id="A0A550C6B0"/>
<protein>
    <submittedName>
        <fullName evidence="2">Uncharacterized protein</fullName>
    </submittedName>
</protein>
<dbReference type="Proteomes" id="UP000320762">
    <property type="component" value="Unassembled WGS sequence"/>
</dbReference>
<accession>A0A550C6B0</accession>
<comment type="caution">
    <text evidence="2">The sequence shown here is derived from an EMBL/GenBank/DDBJ whole genome shotgun (WGS) entry which is preliminary data.</text>
</comment>
<dbReference type="EMBL" id="VDMD01000022">
    <property type="protein sequence ID" value="TRM60343.1"/>
    <property type="molecule type" value="Genomic_DNA"/>
</dbReference>
<feature type="region of interest" description="Disordered" evidence="1">
    <location>
        <begin position="1"/>
        <end position="24"/>
    </location>
</feature>
<name>A0A550C6B0_9AGAR</name>